<keyword evidence="3" id="KW-0238">DNA-binding</keyword>
<feature type="region of interest" description="Disordered" evidence="6">
    <location>
        <begin position="1"/>
        <end position="37"/>
    </location>
</feature>
<feature type="compositionally biased region" description="Basic and acidic residues" evidence="6">
    <location>
        <begin position="264"/>
        <end position="275"/>
    </location>
</feature>
<dbReference type="InterPro" id="IPR001471">
    <property type="entry name" value="AP2/ERF_dom"/>
</dbReference>
<dbReference type="PROSITE" id="PS51032">
    <property type="entry name" value="AP2_ERF"/>
    <property type="match status" value="1"/>
</dbReference>
<dbReference type="AlphaFoldDB" id="A0A427ACL7"/>
<dbReference type="GO" id="GO:0005634">
    <property type="term" value="C:nucleus"/>
    <property type="evidence" value="ECO:0007669"/>
    <property type="project" value="UniProtKB-SubCell"/>
</dbReference>
<proteinExistence type="predicted"/>
<reference evidence="8 9" key="1">
    <citation type="journal article" date="2014" name="Agronomy (Basel)">
        <title>A Draft Genome Sequence for Ensete ventricosum, the Drought-Tolerant Tree Against Hunger.</title>
        <authorList>
            <person name="Harrison J."/>
            <person name="Moore K.A."/>
            <person name="Paszkiewicz K."/>
            <person name="Jones T."/>
            <person name="Grant M."/>
            <person name="Ambacheew D."/>
            <person name="Muzemil S."/>
            <person name="Studholme D.J."/>
        </authorList>
    </citation>
    <scope>NUCLEOTIDE SEQUENCE [LARGE SCALE GENOMIC DNA]</scope>
</reference>
<evidence type="ECO:0000256" key="3">
    <source>
        <dbReference type="ARBA" id="ARBA00023125"/>
    </source>
</evidence>
<keyword evidence="2" id="KW-0805">Transcription regulation</keyword>
<evidence type="ECO:0000256" key="4">
    <source>
        <dbReference type="ARBA" id="ARBA00023163"/>
    </source>
</evidence>
<name>A0A427ACL7_ENSVE</name>
<evidence type="ECO:0000313" key="8">
    <source>
        <dbReference type="EMBL" id="RRT73973.1"/>
    </source>
</evidence>
<feature type="compositionally biased region" description="Polar residues" evidence="6">
    <location>
        <begin position="220"/>
        <end position="241"/>
    </location>
</feature>
<organism evidence="8 9">
    <name type="scientific">Ensete ventricosum</name>
    <name type="common">Abyssinian banana</name>
    <name type="synonym">Musa ensete</name>
    <dbReference type="NCBI Taxonomy" id="4639"/>
    <lineage>
        <taxon>Eukaryota</taxon>
        <taxon>Viridiplantae</taxon>
        <taxon>Streptophyta</taxon>
        <taxon>Embryophyta</taxon>
        <taxon>Tracheophyta</taxon>
        <taxon>Spermatophyta</taxon>
        <taxon>Magnoliopsida</taxon>
        <taxon>Liliopsida</taxon>
        <taxon>Zingiberales</taxon>
        <taxon>Musaceae</taxon>
        <taxon>Ensete</taxon>
    </lineage>
</organism>
<evidence type="ECO:0000259" key="7">
    <source>
        <dbReference type="PROSITE" id="PS51032"/>
    </source>
</evidence>
<comment type="caution">
    <text evidence="8">The sequence shown here is derived from an EMBL/GenBank/DDBJ whole genome shotgun (WGS) entry which is preliminary data.</text>
</comment>
<keyword evidence="4" id="KW-0804">Transcription</keyword>
<evidence type="ECO:0000256" key="1">
    <source>
        <dbReference type="ARBA" id="ARBA00004123"/>
    </source>
</evidence>
<dbReference type="GO" id="GO:0003677">
    <property type="term" value="F:DNA binding"/>
    <property type="evidence" value="ECO:0007669"/>
    <property type="project" value="UniProtKB-KW"/>
</dbReference>
<dbReference type="EMBL" id="AMZH03002919">
    <property type="protein sequence ID" value="RRT73973.1"/>
    <property type="molecule type" value="Genomic_DNA"/>
</dbReference>
<feature type="region of interest" description="Disordered" evidence="6">
    <location>
        <begin position="220"/>
        <end position="275"/>
    </location>
</feature>
<feature type="domain" description="AP2/ERF" evidence="7">
    <location>
        <begin position="101"/>
        <end position="158"/>
    </location>
</feature>
<dbReference type="Proteomes" id="UP000287651">
    <property type="component" value="Unassembled WGS sequence"/>
</dbReference>
<dbReference type="Pfam" id="PF00847">
    <property type="entry name" value="AP2"/>
    <property type="match status" value="1"/>
</dbReference>
<feature type="compositionally biased region" description="Low complexity" evidence="6">
    <location>
        <begin position="242"/>
        <end position="260"/>
    </location>
</feature>
<dbReference type="SUPFAM" id="SSF54171">
    <property type="entry name" value="DNA-binding domain"/>
    <property type="match status" value="1"/>
</dbReference>
<dbReference type="CDD" id="cd00018">
    <property type="entry name" value="AP2"/>
    <property type="match status" value="1"/>
</dbReference>
<dbReference type="PANTHER" id="PTHR31190">
    <property type="entry name" value="DNA-BINDING DOMAIN"/>
    <property type="match status" value="1"/>
</dbReference>
<dbReference type="SMART" id="SM00380">
    <property type="entry name" value="AP2"/>
    <property type="match status" value="1"/>
</dbReference>
<dbReference type="InterPro" id="IPR016177">
    <property type="entry name" value="DNA-bd_dom_sf"/>
</dbReference>
<evidence type="ECO:0000256" key="5">
    <source>
        <dbReference type="ARBA" id="ARBA00023242"/>
    </source>
</evidence>
<dbReference type="GO" id="GO:0009873">
    <property type="term" value="P:ethylene-activated signaling pathway"/>
    <property type="evidence" value="ECO:0007669"/>
    <property type="project" value="InterPro"/>
</dbReference>
<accession>A0A427ACL7</accession>
<keyword evidence="5" id="KW-0539">Nucleus</keyword>
<gene>
    <name evidence="8" type="ORF">B296_00011262</name>
</gene>
<feature type="region of interest" description="Disordered" evidence="6">
    <location>
        <begin position="171"/>
        <end position="193"/>
    </location>
</feature>
<evidence type="ECO:0000256" key="6">
    <source>
        <dbReference type="SAM" id="MobiDB-lite"/>
    </source>
</evidence>
<dbReference type="Gene3D" id="3.30.730.10">
    <property type="entry name" value="AP2/ERF domain"/>
    <property type="match status" value="1"/>
</dbReference>
<dbReference type="PANTHER" id="PTHR31190:SF167">
    <property type="entry name" value="ETHYLENE-RESPONSIVE TRANSCRIPTION FACTOR ERF112"/>
    <property type="match status" value="1"/>
</dbReference>
<comment type="subcellular location">
    <subcellularLocation>
        <location evidence="1">Nucleus</location>
    </subcellularLocation>
</comment>
<dbReference type="PRINTS" id="PR00367">
    <property type="entry name" value="ETHRSPELEMNT"/>
</dbReference>
<dbReference type="GO" id="GO:0003700">
    <property type="term" value="F:DNA-binding transcription factor activity"/>
    <property type="evidence" value="ECO:0007669"/>
    <property type="project" value="InterPro"/>
</dbReference>
<evidence type="ECO:0000256" key="2">
    <source>
        <dbReference type="ARBA" id="ARBA00023015"/>
    </source>
</evidence>
<dbReference type="InterPro" id="IPR044808">
    <property type="entry name" value="ERF_plant"/>
</dbReference>
<protein>
    <recommendedName>
        <fullName evidence="7">AP2/ERF domain-containing protein</fullName>
    </recommendedName>
</protein>
<dbReference type="InterPro" id="IPR036955">
    <property type="entry name" value="AP2/ERF_dom_sf"/>
</dbReference>
<feature type="region of interest" description="Disordered" evidence="6">
    <location>
        <begin position="59"/>
        <end position="93"/>
    </location>
</feature>
<dbReference type="FunFam" id="3.30.730.10:FF:000001">
    <property type="entry name" value="Ethylene-responsive transcription factor 2"/>
    <property type="match status" value="1"/>
</dbReference>
<evidence type="ECO:0000313" key="9">
    <source>
        <dbReference type="Proteomes" id="UP000287651"/>
    </source>
</evidence>
<sequence>MGLGFRQRVDLRHGKRPLPPDEPEKEGDQHGWSQYTSVRADQDASAMVSALSRVISSSSSVIDASAGEPTVNQQGIKLEGADPGEKQATQISEEQGNVRRHYRGVRQRPWGKWAAEIRDPKKAARVWLGTFDTAEDAAVAYDEAALRFKGTKAKLNFPQRVQGRASLSFVASPGIPRRQPQPPTRPPASSYPDLFRYAQLLQSGDDNLQSAASGLYDGSAFTSAHSQAPPSSTSGSLPQFMSFSSHSPYRSSSSSSSSGSWVYGDRRDKDSSRPP</sequence>